<dbReference type="AlphaFoldDB" id="A0A3E0H4J1"/>
<dbReference type="InterPro" id="IPR050039">
    <property type="entry name" value="MAB_1171c-like"/>
</dbReference>
<dbReference type="Pfam" id="PF20182">
    <property type="entry name" value="DUF6545"/>
    <property type="match status" value="1"/>
</dbReference>
<evidence type="ECO:0000313" key="3">
    <source>
        <dbReference type="EMBL" id="REH37275.1"/>
    </source>
</evidence>
<keyword evidence="4" id="KW-1185">Reference proteome</keyword>
<evidence type="ECO:0000256" key="1">
    <source>
        <dbReference type="SAM" id="Phobius"/>
    </source>
</evidence>
<comment type="caution">
    <text evidence="3">The sequence shown here is derived from an EMBL/GenBank/DDBJ whole genome shotgun (WGS) entry which is preliminary data.</text>
</comment>
<sequence length="393" mass="41455">MIAVAAYLGCLVALLAVTYKVRVASTAPGGRHLAGFAVCIAGAIGLDAGTTLDLVGPLPAVVELLSDELKVAALCFLVLFANAVRPEAVRGRKYVLVTALTMIVAAILFLAAGAAQDADVITFAPGEVGVFVAYDVVLMCYEVWGLLTFAVLIGRYARLVEPGLLRTGLRLIIAGALIAVLWSAWQLDDIRLALTTYRNNTSEDDVSAVLGAACVVVSAAGSTLTAWGPYLSRPVRWLAAQRRYAQLRPLWAAMHAAMPAIALSSVARQQGGVEFALYRHVIEIRDAQLALRGHIHPSVPEWAADAVRRVGTPASQRAATIEAATIAAAVLAHDAGVGYRAGDLVPHRVDPSLAAETAWLAHVSRAFARSSAVAQVRTRMAAELSGIPSTRSR</sequence>
<dbReference type="NCBIfam" id="NF042915">
    <property type="entry name" value="MAB_1171c_fam"/>
    <property type="match status" value="1"/>
</dbReference>
<feature type="transmembrane region" description="Helical" evidence="1">
    <location>
        <begin position="94"/>
        <end position="116"/>
    </location>
</feature>
<feature type="transmembrane region" description="Helical" evidence="1">
    <location>
        <begin position="207"/>
        <end position="228"/>
    </location>
</feature>
<dbReference type="InterPro" id="IPR046675">
    <property type="entry name" value="DUF6545"/>
</dbReference>
<protein>
    <recommendedName>
        <fullName evidence="2">DUF6545 domain-containing protein</fullName>
    </recommendedName>
</protein>
<keyword evidence="1" id="KW-0472">Membrane</keyword>
<feature type="transmembrane region" description="Helical" evidence="1">
    <location>
        <begin position="169"/>
        <end position="187"/>
    </location>
</feature>
<evidence type="ECO:0000313" key="4">
    <source>
        <dbReference type="Proteomes" id="UP000256269"/>
    </source>
</evidence>
<organism evidence="3 4">
    <name type="scientific">Kutzneria buriramensis</name>
    <dbReference type="NCBI Taxonomy" id="1045776"/>
    <lineage>
        <taxon>Bacteria</taxon>
        <taxon>Bacillati</taxon>
        <taxon>Actinomycetota</taxon>
        <taxon>Actinomycetes</taxon>
        <taxon>Pseudonocardiales</taxon>
        <taxon>Pseudonocardiaceae</taxon>
        <taxon>Kutzneria</taxon>
    </lineage>
</organism>
<feature type="transmembrane region" description="Helical" evidence="1">
    <location>
        <begin position="69"/>
        <end position="85"/>
    </location>
</feature>
<gene>
    <name evidence="3" type="ORF">BCF44_115279</name>
</gene>
<feature type="transmembrane region" description="Helical" evidence="1">
    <location>
        <begin position="136"/>
        <end position="157"/>
    </location>
</feature>
<dbReference type="RefSeq" id="WP_116179404.1">
    <property type="nucleotide sequence ID" value="NZ_CP144375.1"/>
</dbReference>
<dbReference type="OrthoDB" id="3685619at2"/>
<keyword evidence="1" id="KW-0812">Transmembrane</keyword>
<accession>A0A3E0H4J1</accession>
<dbReference type="Proteomes" id="UP000256269">
    <property type="component" value="Unassembled WGS sequence"/>
</dbReference>
<dbReference type="EMBL" id="QUNO01000015">
    <property type="protein sequence ID" value="REH37275.1"/>
    <property type="molecule type" value="Genomic_DNA"/>
</dbReference>
<name>A0A3E0H4J1_9PSEU</name>
<proteinExistence type="predicted"/>
<reference evidence="3 4" key="1">
    <citation type="submission" date="2018-08" db="EMBL/GenBank/DDBJ databases">
        <title>Genomic Encyclopedia of Archaeal and Bacterial Type Strains, Phase II (KMG-II): from individual species to whole genera.</title>
        <authorList>
            <person name="Goeker M."/>
        </authorList>
    </citation>
    <scope>NUCLEOTIDE SEQUENCE [LARGE SCALE GENOMIC DNA]</scope>
    <source>
        <strain evidence="3 4">DSM 45791</strain>
    </source>
</reference>
<feature type="domain" description="DUF6545" evidence="2">
    <location>
        <begin position="236"/>
        <end position="369"/>
    </location>
</feature>
<evidence type="ECO:0000259" key="2">
    <source>
        <dbReference type="Pfam" id="PF20182"/>
    </source>
</evidence>
<keyword evidence="1" id="KW-1133">Transmembrane helix</keyword>